<comment type="caution">
    <text evidence="5">The sequence shown here is derived from an EMBL/GenBank/DDBJ whole genome shotgun (WGS) entry which is preliminary data.</text>
</comment>
<evidence type="ECO:0000256" key="3">
    <source>
        <dbReference type="SAM" id="SignalP"/>
    </source>
</evidence>
<keyword evidence="6" id="KW-1185">Reference proteome</keyword>
<dbReference type="PANTHER" id="PTHR33355:SF1">
    <property type="entry name" value="WALL-ASSOCIATED RECEPTOR KINASE-LIKE 15"/>
    <property type="match status" value="1"/>
</dbReference>
<dbReference type="PANTHER" id="PTHR33355">
    <property type="entry name" value="WALL-ASSOCIATED RECEPTOR KINASE CARBOXY-TERMINAL PROTEIN-RELATED"/>
    <property type="match status" value="1"/>
</dbReference>
<dbReference type="OrthoDB" id="1933476at2759"/>
<dbReference type="EMBL" id="JABWDY010026288">
    <property type="protein sequence ID" value="KAF5188813.1"/>
    <property type="molecule type" value="Genomic_DNA"/>
</dbReference>
<dbReference type="GO" id="GO:0030247">
    <property type="term" value="F:polysaccharide binding"/>
    <property type="evidence" value="ECO:0007669"/>
    <property type="project" value="InterPro"/>
</dbReference>
<dbReference type="Proteomes" id="UP000554482">
    <property type="component" value="Unassembled WGS sequence"/>
</dbReference>
<protein>
    <submittedName>
        <fullName evidence="5">Wall-associated receptor kinase carboxy-terminal protein</fullName>
    </submittedName>
</protein>
<feature type="non-terminal residue" evidence="5">
    <location>
        <position position="231"/>
    </location>
</feature>
<gene>
    <name evidence="5" type="ORF">FRX31_021600</name>
</gene>
<organism evidence="5 6">
    <name type="scientific">Thalictrum thalictroides</name>
    <name type="common">Rue-anemone</name>
    <name type="synonym">Anemone thalictroides</name>
    <dbReference type="NCBI Taxonomy" id="46969"/>
    <lineage>
        <taxon>Eukaryota</taxon>
        <taxon>Viridiplantae</taxon>
        <taxon>Streptophyta</taxon>
        <taxon>Embryophyta</taxon>
        <taxon>Tracheophyta</taxon>
        <taxon>Spermatophyta</taxon>
        <taxon>Magnoliopsida</taxon>
        <taxon>Ranunculales</taxon>
        <taxon>Ranunculaceae</taxon>
        <taxon>Thalictroideae</taxon>
        <taxon>Thalictrum</taxon>
    </lineage>
</organism>
<evidence type="ECO:0000259" key="4">
    <source>
        <dbReference type="Pfam" id="PF13947"/>
    </source>
</evidence>
<name>A0A7J6VVB6_THATH</name>
<dbReference type="AlphaFoldDB" id="A0A7J6VVB6"/>
<evidence type="ECO:0000313" key="6">
    <source>
        <dbReference type="Proteomes" id="UP000554482"/>
    </source>
</evidence>
<evidence type="ECO:0000313" key="5">
    <source>
        <dbReference type="EMBL" id="KAF5188813.1"/>
    </source>
</evidence>
<keyword evidence="2 3" id="KW-0732">Signal</keyword>
<reference evidence="5 6" key="1">
    <citation type="submission" date="2020-06" db="EMBL/GenBank/DDBJ databases">
        <title>Transcriptomic and genomic resources for Thalictrum thalictroides and T. hernandezii: Facilitating candidate gene discovery in an emerging model plant lineage.</title>
        <authorList>
            <person name="Arias T."/>
            <person name="Riano-Pachon D.M."/>
            <person name="Di Stilio V.S."/>
        </authorList>
    </citation>
    <scope>NUCLEOTIDE SEQUENCE [LARGE SCALE GENOMIC DNA]</scope>
    <source>
        <strain evidence="6">cv. WT478/WT964</strain>
        <tissue evidence="5">Leaves</tissue>
    </source>
</reference>
<dbReference type="GO" id="GO:0016020">
    <property type="term" value="C:membrane"/>
    <property type="evidence" value="ECO:0007669"/>
    <property type="project" value="UniProtKB-SubCell"/>
</dbReference>
<evidence type="ECO:0000256" key="1">
    <source>
        <dbReference type="ARBA" id="ARBA00004167"/>
    </source>
</evidence>
<sequence>MNQHFPFPIFFTLQLFLLFSHHHLLIIASDQQPSSSSCQNKCGSLEVNYPLGTGYGCGSPRFYPYVSCAPGGDQLLLTTHTGSYPITSISYTTSTITITPPQMSTCNSMQSSSNFGLDWTSPFQLGPSVFILLACPPPTSSLSIKGTPICDTANTHLCASIHTCPAVASLGLSLFAPTSTCCVYSPANLNAKGDLDLQKLKCAAYVSVVSLGDIPTDPNRWVYGINLKYNQ</sequence>
<keyword evidence="5" id="KW-0418">Kinase</keyword>
<accession>A0A7J6VVB6</accession>
<feature type="signal peptide" evidence="3">
    <location>
        <begin position="1"/>
        <end position="22"/>
    </location>
</feature>
<dbReference type="InterPro" id="IPR025287">
    <property type="entry name" value="WAK_GUB"/>
</dbReference>
<evidence type="ECO:0000256" key="2">
    <source>
        <dbReference type="ARBA" id="ARBA00022729"/>
    </source>
</evidence>
<dbReference type="GO" id="GO:0016301">
    <property type="term" value="F:kinase activity"/>
    <property type="evidence" value="ECO:0007669"/>
    <property type="project" value="UniProtKB-KW"/>
</dbReference>
<dbReference type="Pfam" id="PF13947">
    <property type="entry name" value="GUB_WAK_bind"/>
    <property type="match status" value="1"/>
</dbReference>
<comment type="subcellular location">
    <subcellularLocation>
        <location evidence="1">Membrane</location>
        <topology evidence="1">Single-pass membrane protein</topology>
    </subcellularLocation>
</comment>
<feature type="domain" description="Wall-associated receptor kinase galacturonan-binding" evidence="4">
    <location>
        <begin position="38"/>
        <end position="99"/>
    </location>
</feature>
<keyword evidence="5" id="KW-0675">Receptor</keyword>
<proteinExistence type="predicted"/>
<keyword evidence="5" id="KW-0808">Transferase</keyword>
<feature type="chain" id="PRO_5029570136" evidence="3">
    <location>
        <begin position="23"/>
        <end position="231"/>
    </location>
</feature>